<reference evidence="8" key="1">
    <citation type="journal article" date="2023" name="Commun. Biol.">
        <title>Genome analysis of Parmales, the sister group of diatoms, reveals the evolutionary specialization of diatoms from phago-mixotrophs to photoautotrophs.</title>
        <authorList>
            <person name="Ban H."/>
            <person name="Sato S."/>
            <person name="Yoshikawa S."/>
            <person name="Yamada K."/>
            <person name="Nakamura Y."/>
            <person name="Ichinomiya M."/>
            <person name="Sato N."/>
            <person name="Blanc-Mathieu R."/>
            <person name="Endo H."/>
            <person name="Kuwata A."/>
            <person name="Ogata H."/>
        </authorList>
    </citation>
    <scope>NUCLEOTIDE SEQUENCE [LARGE SCALE GENOMIC DNA]</scope>
    <source>
        <strain evidence="8">NIES 3699</strain>
    </source>
</reference>
<keyword evidence="5" id="KW-0548">Nucleotidyltransferase</keyword>
<dbReference type="InterPro" id="IPR002618">
    <property type="entry name" value="UDPGP_fam"/>
</dbReference>
<evidence type="ECO:0000256" key="1">
    <source>
        <dbReference type="ARBA" id="ARBA00005208"/>
    </source>
</evidence>
<comment type="caution">
    <text evidence="7">The sequence shown here is derived from an EMBL/GenBank/DDBJ whole genome shotgun (WGS) entry which is preliminary data.</text>
</comment>
<dbReference type="GO" id="GO:0003977">
    <property type="term" value="F:UDP-N-acetylglucosamine diphosphorylase activity"/>
    <property type="evidence" value="ECO:0007669"/>
    <property type="project" value="UniProtKB-EC"/>
</dbReference>
<evidence type="ECO:0000256" key="2">
    <source>
        <dbReference type="ARBA" id="ARBA00010401"/>
    </source>
</evidence>
<evidence type="ECO:0000256" key="3">
    <source>
        <dbReference type="ARBA" id="ARBA00012457"/>
    </source>
</evidence>
<comment type="pathway">
    <text evidence="1">Nucleotide-sugar biosynthesis; UDP-N-acetyl-alpha-D-glucosamine biosynthesis; UDP-N-acetyl-alpha-D-glucosamine from N-acetyl-alpha-D-glucosamine 1-phosphate: step 1/1.</text>
</comment>
<dbReference type="EC" id="2.7.7.23" evidence="3"/>
<dbReference type="PANTHER" id="PTHR11952:SF2">
    <property type="entry name" value="LD24639P"/>
    <property type="match status" value="1"/>
</dbReference>
<comment type="catalytic activity">
    <reaction evidence="6">
        <text>N-acetyl-alpha-D-glucosamine 1-phosphate + UTP + H(+) = UDP-N-acetyl-alpha-D-glucosamine + diphosphate</text>
        <dbReference type="Rhea" id="RHEA:13509"/>
        <dbReference type="ChEBI" id="CHEBI:15378"/>
        <dbReference type="ChEBI" id="CHEBI:33019"/>
        <dbReference type="ChEBI" id="CHEBI:46398"/>
        <dbReference type="ChEBI" id="CHEBI:57705"/>
        <dbReference type="ChEBI" id="CHEBI:57776"/>
        <dbReference type="EC" id="2.7.7.23"/>
    </reaction>
</comment>
<dbReference type="AlphaFoldDB" id="A0A9W7B706"/>
<dbReference type="Proteomes" id="UP001165160">
    <property type="component" value="Unassembled WGS sequence"/>
</dbReference>
<sequence length="452" mass="49694">MADSSSEDTLANLSKYSQSSILTHLETLVGDDRSALLSSLSELDFEGIFDRHVPSALNSKVPDSIQPFPEDNCVDLNDDVSTSSQSVVSPCIMAGGAGTRLGFDGPKGCYSLIRNKTLYDFLIPRCATNCLKTGAPVLIMTSPVNHEETVDWFRKREWYKSHGLEESAFILFKQDTLPSLSSDLTASPQILLSSATTLTSSPNGNGGIFTSLFTNAVLGQLTSKNVTGLHVFGIDNLLTRPCDPSFISAVCGSPCGNKTIKKTTPDEKIGVMATDPSSKTIVIEYSDLSSTDKELTKPNGDLVYGLGNICSHYFSLKFLNLLSSLSPTYHVARKNIDSYDPIAKEVKKCEAVKLETFVFDVFKEAEKVEVVSVSREDEFAPIKNKEDSDSRETALRLLTNLWKKRVGGEGLENVDVLDIEGWEGNEEKVREEVKRRAGEGETVITVWEREWE</sequence>
<dbReference type="Gene3D" id="3.90.550.10">
    <property type="entry name" value="Spore Coat Polysaccharide Biosynthesis Protein SpsA, Chain A"/>
    <property type="match status" value="1"/>
</dbReference>
<gene>
    <name evidence="7" type="ORF">TrVE_jg1070</name>
</gene>
<name>A0A9W7B706_9STRA</name>
<organism evidence="7 8">
    <name type="scientific">Triparma verrucosa</name>
    <dbReference type="NCBI Taxonomy" id="1606542"/>
    <lineage>
        <taxon>Eukaryota</taxon>
        <taxon>Sar</taxon>
        <taxon>Stramenopiles</taxon>
        <taxon>Ochrophyta</taxon>
        <taxon>Bolidophyceae</taxon>
        <taxon>Parmales</taxon>
        <taxon>Triparmaceae</taxon>
        <taxon>Triparma</taxon>
    </lineage>
</organism>
<evidence type="ECO:0000256" key="5">
    <source>
        <dbReference type="ARBA" id="ARBA00022695"/>
    </source>
</evidence>
<keyword evidence="8" id="KW-1185">Reference proteome</keyword>
<dbReference type="PANTHER" id="PTHR11952">
    <property type="entry name" value="UDP- GLUCOSE PYROPHOSPHORYLASE"/>
    <property type="match status" value="1"/>
</dbReference>
<dbReference type="Pfam" id="PF01704">
    <property type="entry name" value="UDPGP"/>
    <property type="match status" value="1"/>
</dbReference>
<accession>A0A9W7B706</accession>
<dbReference type="SUPFAM" id="SSF53448">
    <property type="entry name" value="Nucleotide-diphospho-sugar transferases"/>
    <property type="match status" value="1"/>
</dbReference>
<evidence type="ECO:0000256" key="4">
    <source>
        <dbReference type="ARBA" id="ARBA00022679"/>
    </source>
</evidence>
<dbReference type="EMBL" id="BRXX01000003">
    <property type="protein sequence ID" value="GMH81533.1"/>
    <property type="molecule type" value="Genomic_DNA"/>
</dbReference>
<protein>
    <recommendedName>
        <fullName evidence="3">UDP-N-acetylglucosamine diphosphorylase</fullName>
        <ecNumber evidence="3">2.7.7.23</ecNumber>
    </recommendedName>
</protein>
<keyword evidence="4" id="KW-0808">Transferase</keyword>
<proteinExistence type="inferred from homology"/>
<evidence type="ECO:0000313" key="7">
    <source>
        <dbReference type="EMBL" id="GMH81533.1"/>
    </source>
</evidence>
<dbReference type="GO" id="GO:0006048">
    <property type="term" value="P:UDP-N-acetylglucosamine biosynthetic process"/>
    <property type="evidence" value="ECO:0007669"/>
    <property type="project" value="TreeGrafter"/>
</dbReference>
<dbReference type="InterPro" id="IPR039741">
    <property type="entry name" value="UDP-sugar_pyrophosphorylase"/>
</dbReference>
<dbReference type="InterPro" id="IPR029044">
    <property type="entry name" value="Nucleotide-diphossugar_trans"/>
</dbReference>
<evidence type="ECO:0000256" key="6">
    <source>
        <dbReference type="ARBA" id="ARBA00048493"/>
    </source>
</evidence>
<evidence type="ECO:0000313" key="8">
    <source>
        <dbReference type="Proteomes" id="UP001165160"/>
    </source>
</evidence>
<comment type="similarity">
    <text evidence="2">Belongs to the UDPGP type 1 family.</text>
</comment>